<evidence type="ECO:0000256" key="1">
    <source>
        <dbReference type="SAM" id="MobiDB-lite"/>
    </source>
</evidence>
<evidence type="ECO:0000313" key="3">
    <source>
        <dbReference type="Proteomes" id="UP000054560"/>
    </source>
</evidence>
<dbReference type="EMBL" id="KQ241976">
    <property type="protein sequence ID" value="KNC81961.1"/>
    <property type="molecule type" value="Genomic_DNA"/>
</dbReference>
<feature type="compositionally biased region" description="Basic and acidic residues" evidence="1">
    <location>
        <begin position="101"/>
        <end position="110"/>
    </location>
</feature>
<feature type="region of interest" description="Disordered" evidence="1">
    <location>
        <begin position="60"/>
        <end position="120"/>
    </location>
</feature>
<dbReference type="RefSeq" id="XP_014155863.1">
    <property type="nucleotide sequence ID" value="XM_014300388.1"/>
</dbReference>
<reference evidence="2 3" key="1">
    <citation type="submission" date="2011-02" db="EMBL/GenBank/DDBJ databases">
        <title>The Genome Sequence of Sphaeroforma arctica JP610.</title>
        <authorList>
            <consortium name="The Broad Institute Genome Sequencing Platform"/>
            <person name="Russ C."/>
            <person name="Cuomo C."/>
            <person name="Young S.K."/>
            <person name="Zeng Q."/>
            <person name="Gargeya S."/>
            <person name="Alvarado L."/>
            <person name="Berlin A."/>
            <person name="Chapman S.B."/>
            <person name="Chen Z."/>
            <person name="Freedman E."/>
            <person name="Gellesch M."/>
            <person name="Goldberg J."/>
            <person name="Griggs A."/>
            <person name="Gujja S."/>
            <person name="Heilman E."/>
            <person name="Heiman D."/>
            <person name="Howarth C."/>
            <person name="Mehta T."/>
            <person name="Neiman D."/>
            <person name="Pearson M."/>
            <person name="Roberts A."/>
            <person name="Saif S."/>
            <person name="Shea T."/>
            <person name="Shenoy N."/>
            <person name="Sisk P."/>
            <person name="Stolte C."/>
            <person name="Sykes S."/>
            <person name="White J."/>
            <person name="Yandava C."/>
            <person name="Burger G."/>
            <person name="Gray M.W."/>
            <person name="Holland P.W.H."/>
            <person name="King N."/>
            <person name="Lang F.B.F."/>
            <person name="Roger A.J."/>
            <person name="Ruiz-Trillo I."/>
            <person name="Haas B."/>
            <person name="Nusbaum C."/>
            <person name="Birren B."/>
        </authorList>
    </citation>
    <scope>NUCLEOTIDE SEQUENCE [LARGE SCALE GENOMIC DNA]</scope>
    <source>
        <strain evidence="2 3">JP610</strain>
    </source>
</reference>
<keyword evidence="3" id="KW-1185">Reference proteome</keyword>
<feature type="compositionally biased region" description="Polar residues" evidence="1">
    <location>
        <begin position="60"/>
        <end position="98"/>
    </location>
</feature>
<proteinExistence type="predicted"/>
<evidence type="ECO:0000313" key="2">
    <source>
        <dbReference type="EMBL" id="KNC81961.1"/>
    </source>
</evidence>
<sequence>MTSMASAGDTPSTDWCCSPDHVARRQRCDNIKTNSTKRWSNKEIEAQNCRPLTLTSTSNCRSATTSTVSGPSTNTFLNTMASNTPPQLSTTDSSTTGNDIKMADIVKEESPVVLTDDEQC</sequence>
<dbReference type="GeneID" id="25906256"/>
<accession>A0A0L0FZH2</accession>
<dbReference type="AlphaFoldDB" id="A0A0L0FZH2"/>
<dbReference type="Proteomes" id="UP000054560">
    <property type="component" value="Unassembled WGS sequence"/>
</dbReference>
<gene>
    <name evidence="2" type="ORF">SARC_05752</name>
</gene>
<name>A0A0L0FZH2_9EUKA</name>
<organism evidence="2 3">
    <name type="scientific">Sphaeroforma arctica JP610</name>
    <dbReference type="NCBI Taxonomy" id="667725"/>
    <lineage>
        <taxon>Eukaryota</taxon>
        <taxon>Ichthyosporea</taxon>
        <taxon>Ichthyophonida</taxon>
        <taxon>Sphaeroforma</taxon>
    </lineage>
</organism>
<protein>
    <submittedName>
        <fullName evidence="2">Uncharacterized protein</fullName>
    </submittedName>
</protein>